<feature type="transmembrane region" description="Helical" evidence="2">
    <location>
        <begin position="147"/>
        <end position="168"/>
    </location>
</feature>
<evidence type="ECO:0000256" key="2">
    <source>
        <dbReference type="SAM" id="Phobius"/>
    </source>
</evidence>
<evidence type="ECO:0008006" key="5">
    <source>
        <dbReference type="Google" id="ProtNLM"/>
    </source>
</evidence>
<feature type="transmembrane region" description="Helical" evidence="2">
    <location>
        <begin position="111"/>
        <end position="135"/>
    </location>
</feature>
<keyword evidence="2" id="KW-1133">Transmembrane helix</keyword>
<dbReference type="RefSeq" id="WP_075125630.1">
    <property type="nucleotide sequence ID" value="NZ_MSIE01000017.1"/>
</dbReference>
<organism evidence="3 4">
    <name type="scientific">Actinophytocola xanthii</name>
    <dbReference type="NCBI Taxonomy" id="1912961"/>
    <lineage>
        <taxon>Bacteria</taxon>
        <taxon>Bacillati</taxon>
        <taxon>Actinomycetota</taxon>
        <taxon>Actinomycetes</taxon>
        <taxon>Pseudonocardiales</taxon>
        <taxon>Pseudonocardiaceae</taxon>
    </lineage>
</organism>
<feature type="region of interest" description="Disordered" evidence="1">
    <location>
        <begin position="253"/>
        <end position="277"/>
    </location>
</feature>
<name>A0A1Q8CSR3_9PSEU</name>
<keyword evidence="2" id="KW-0472">Membrane</keyword>
<evidence type="ECO:0000313" key="4">
    <source>
        <dbReference type="Proteomes" id="UP000185596"/>
    </source>
</evidence>
<sequence>MSWREERRLDEAARAEQARRDAVAAAEVEALRTRIRVEAHQTVAAQQDQIRRRAAMDRQEARAAARQRRAVRVLALRSWASAHLVDLLIYPLALVSAVMAVPAMAEFGREIYGGITGYALFCITELGMWAFALAVQVTQRRFPDRPVWALQVGVWAFAGVAFGLNALHGLRQSWVAGVVMGVGSIAGVIAHQLVTAAPRRGRAERDEARLARRMARKIARVRRSAVRSAVAEIDRDGNARLVFAPGRYALTGRGLKPSAGESPRPSDPPAKKRRRQGRKLLADYVRDARASWSPGVEITPAWARRATGCSAGLSVKVARALREDLANQSSATLTNEREAA</sequence>
<protein>
    <recommendedName>
        <fullName evidence="5">DUF2637 domain-containing protein</fullName>
    </recommendedName>
</protein>
<comment type="caution">
    <text evidence="3">The sequence shown here is derived from an EMBL/GenBank/DDBJ whole genome shotgun (WGS) entry which is preliminary data.</text>
</comment>
<gene>
    <name evidence="3" type="ORF">BU204_11560</name>
</gene>
<evidence type="ECO:0000256" key="1">
    <source>
        <dbReference type="SAM" id="MobiDB-lite"/>
    </source>
</evidence>
<dbReference type="AlphaFoldDB" id="A0A1Q8CSR3"/>
<accession>A0A1Q8CSR3</accession>
<feature type="transmembrane region" description="Helical" evidence="2">
    <location>
        <begin position="174"/>
        <end position="194"/>
    </location>
</feature>
<reference evidence="3 4" key="1">
    <citation type="submission" date="2016-12" db="EMBL/GenBank/DDBJ databases">
        <title>The draft genome sequence of Actinophytocola sp. 11-183.</title>
        <authorList>
            <person name="Wang W."/>
            <person name="Yuan L."/>
        </authorList>
    </citation>
    <scope>NUCLEOTIDE SEQUENCE [LARGE SCALE GENOMIC DNA]</scope>
    <source>
        <strain evidence="3 4">11-183</strain>
    </source>
</reference>
<keyword evidence="2" id="KW-0812">Transmembrane</keyword>
<proteinExistence type="predicted"/>
<keyword evidence="4" id="KW-1185">Reference proteome</keyword>
<dbReference type="EMBL" id="MSIE01000017">
    <property type="protein sequence ID" value="OLF17405.1"/>
    <property type="molecule type" value="Genomic_DNA"/>
</dbReference>
<feature type="transmembrane region" description="Helical" evidence="2">
    <location>
        <begin position="87"/>
        <end position="105"/>
    </location>
</feature>
<evidence type="ECO:0000313" key="3">
    <source>
        <dbReference type="EMBL" id="OLF17405.1"/>
    </source>
</evidence>
<dbReference type="STRING" id="1912961.BU204_11560"/>
<dbReference type="Proteomes" id="UP000185596">
    <property type="component" value="Unassembled WGS sequence"/>
</dbReference>